<accession>A0ABQ4D006</accession>
<proteinExistence type="predicted"/>
<evidence type="ECO:0000313" key="1">
    <source>
        <dbReference type="EMBL" id="GIF76865.1"/>
    </source>
</evidence>
<gene>
    <name evidence="1" type="ORF">Asi02nite_63830</name>
</gene>
<protein>
    <submittedName>
        <fullName evidence="1">Uncharacterized protein</fullName>
    </submittedName>
</protein>
<evidence type="ECO:0000313" key="2">
    <source>
        <dbReference type="Proteomes" id="UP000604117"/>
    </source>
</evidence>
<keyword evidence="2" id="KW-1185">Reference proteome</keyword>
<reference evidence="1 2" key="1">
    <citation type="submission" date="2021-01" db="EMBL/GenBank/DDBJ databases">
        <title>Whole genome shotgun sequence of Asanoa siamensis NBRC 107932.</title>
        <authorList>
            <person name="Komaki H."/>
            <person name="Tamura T."/>
        </authorList>
    </citation>
    <scope>NUCLEOTIDE SEQUENCE [LARGE SCALE GENOMIC DNA]</scope>
    <source>
        <strain evidence="1 2">NBRC 107932</strain>
    </source>
</reference>
<comment type="caution">
    <text evidence="1">The sequence shown here is derived from an EMBL/GenBank/DDBJ whole genome shotgun (WGS) entry which is preliminary data.</text>
</comment>
<sequence length="232" mass="25907">MAVRSATELRQRWLDSLPWMLTRPEMYATSGQAFDFAARALMADLCFLDEREPEFEDVLAGLRAYGTLGVAGPFVAMFGEDLSCTAEVASVFAEQFHRLGYLDVERVLDADEWQRLIATVRGFGGRDVRLSEVVAEIGPASLVMGKRILGYAPADGSGWVFVDCLPRHRDEYVPGKGSFTWRRDDDPLARAVRTPATDFEAGLVLTLYGKVLRWGTAWWLDHDDDLPAAQRA</sequence>
<organism evidence="1 2">
    <name type="scientific">Asanoa siamensis</name>
    <dbReference type="NCBI Taxonomy" id="926357"/>
    <lineage>
        <taxon>Bacteria</taxon>
        <taxon>Bacillati</taxon>
        <taxon>Actinomycetota</taxon>
        <taxon>Actinomycetes</taxon>
        <taxon>Micromonosporales</taxon>
        <taxon>Micromonosporaceae</taxon>
        <taxon>Asanoa</taxon>
    </lineage>
</organism>
<dbReference type="Proteomes" id="UP000604117">
    <property type="component" value="Unassembled WGS sequence"/>
</dbReference>
<name>A0ABQ4D006_9ACTN</name>
<dbReference type="EMBL" id="BONE01000072">
    <property type="protein sequence ID" value="GIF76865.1"/>
    <property type="molecule type" value="Genomic_DNA"/>
</dbReference>